<sequence>MNIVSHLEVNILYLLLFVITFYINFTSVLNNVTPDSNWTSKCPSQCHCDIDGFGKKRILCSKETLSYIPIQQMDPNIQVLAIKGSQNKLHSLSIGRIFGSFFDLERVVITHSQIPAIGEATFWPGGKIRVIDLSHNRIQSIQETDFIGLDQLDELNLADNRISTPPSAPFKHLTNLTSLSIARNRLKTLVPRMFFQLKKLETLNLSGNPLVAIHPDDIKDAVKLKRLYLADCQLKRIHSLIYERCNRLKILDLSNNQFNSLAANEFKFLTNLRSLFLDGNQISSLTDYTFNGLQLDKLTLSRNGMVNLSPCAFCNCSVTILDLATNRFTVFGPRVLAPLSESLAILRVANNSHLVDGSTSIENLITPLNRLTRLYLSSVNLDDSFSTQTFLGSSVTLVYLDLSYNLLINISETLIAPLVNLEVLNLSFNKMRGLTPVFISTLASLDHLKSVYLEGSHWSCYRCHISPLKDWLNSQPIPYESTCQKGTASCVRCSTPSDLYGRHVRDTNEFDLEWCPDPTISLRLATSEPRIGLILALIIIVSIIVIIIVIVVMYKSGGAVYYTHEDDRLSDKTVFTIQQAARATAMAFSPTAISSSGSSPPMSPNADTITSNHSSPNSHQLHQTSKGAIQKSSFTGSHNKPSMGNKKASTGSNVSSHHQTKPKMVF</sequence>
<accession>T1K5G1</accession>
<dbReference type="InterPro" id="IPR003591">
    <property type="entry name" value="Leu-rich_rpt_typical-subtyp"/>
</dbReference>
<dbReference type="SMART" id="SM00369">
    <property type="entry name" value="LRR_TYP"/>
    <property type="match status" value="7"/>
</dbReference>
<dbReference type="STRING" id="32264.T1K5G1"/>
<dbReference type="OrthoDB" id="9229163at2759"/>
<keyword evidence="2" id="KW-0732">Signal</keyword>
<dbReference type="GO" id="GO:0031012">
    <property type="term" value="C:extracellular matrix"/>
    <property type="evidence" value="ECO:0007669"/>
    <property type="project" value="TreeGrafter"/>
</dbReference>
<name>T1K5G1_TETUR</name>
<reference evidence="7" key="1">
    <citation type="submission" date="2011-08" db="EMBL/GenBank/DDBJ databases">
        <authorList>
            <person name="Rombauts S."/>
        </authorList>
    </citation>
    <scope>NUCLEOTIDE SEQUENCE</scope>
    <source>
        <strain evidence="7">London</strain>
    </source>
</reference>
<dbReference type="PRINTS" id="PR00019">
    <property type="entry name" value="LEURICHRPT"/>
</dbReference>
<evidence type="ECO:0008006" key="8">
    <source>
        <dbReference type="Google" id="ProtNLM"/>
    </source>
</evidence>
<dbReference type="SUPFAM" id="SSF52058">
    <property type="entry name" value="L domain-like"/>
    <property type="match status" value="1"/>
</dbReference>
<evidence type="ECO:0000256" key="2">
    <source>
        <dbReference type="ARBA" id="ARBA00022729"/>
    </source>
</evidence>
<dbReference type="InterPro" id="IPR050328">
    <property type="entry name" value="Dev_Immune_Receptor"/>
</dbReference>
<dbReference type="Pfam" id="PF00560">
    <property type="entry name" value="LRR_1"/>
    <property type="match status" value="1"/>
</dbReference>
<evidence type="ECO:0000313" key="6">
    <source>
        <dbReference type="EnsemblMetazoa" id="tetur05g06140.1"/>
    </source>
</evidence>
<evidence type="ECO:0000313" key="7">
    <source>
        <dbReference type="Proteomes" id="UP000015104"/>
    </source>
</evidence>
<evidence type="ECO:0000256" key="1">
    <source>
        <dbReference type="ARBA" id="ARBA00022614"/>
    </source>
</evidence>
<reference evidence="6" key="2">
    <citation type="submission" date="2015-06" db="UniProtKB">
        <authorList>
            <consortium name="EnsemblMetazoa"/>
        </authorList>
    </citation>
    <scope>IDENTIFICATION</scope>
</reference>
<dbReference type="Proteomes" id="UP000015104">
    <property type="component" value="Unassembled WGS sequence"/>
</dbReference>
<dbReference type="SMART" id="SM00365">
    <property type="entry name" value="LRR_SD22"/>
    <property type="match status" value="6"/>
</dbReference>
<dbReference type="eggNOG" id="KOG0619">
    <property type="taxonomic scope" value="Eukaryota"/>
</dbReference>
<dbReference type="PANTHER" id="PTHR24373:SF387">
    <property type="entry name" value="LEUCINE-RICH REPEATS AND IMMUNOGLOBULIN-LIKE DOMAINS PROTEIN SMA-10"/>
    <property type="match status" value="1"/>
</dbReference>
<dbReference type="Gene3D" id="3.80.10.10">
    <property type="entry name" value="Ribonuclease Inhibitor"/>
    <property type="match status" value="3"/>
</dbReference>
<keyword evidence="5" id="KW-0472">Membrane</keyword>
<dbReference type="InterPro" id="IPR001611">
    <property type="entry name" value="Leu-rich_rpt"/>
</dbReference>
<organism evidence="6 7">
    <name type="scientific">Tetranychus urticae</name>
    <name type="common">Two-spotted spider mite</name>
    <dbReference type="NCBI Taxonomy" id="32264"/>
    <lineage>
        <taxon>Eukaryota</taxon>
        <taxon>Metazoa</taxon>
        <taxon>Ecdysozoa</taxon>
        <taxon>Arthropoda</taxon>
        <taxon>Chelicerata</taxon>
        <taxon>Arachnida</taxon>
        <taxon>Acari</taxon>
        <taxon>Acariformes</taxon>
        <taxon>Trombidiformes</taxon>
        <taxon>Prostigmata</taxon>
        <taxon>Eleutherengona</taxon>
        <taxon>Raphignathae</taxon>
        <taxon>Tetranychoidea</taxon>
        <taxon>Tetranychidae</taxon>
        <taxon>Tetranychus</taxon>
    </lineage>
</organism>
<keyword evidence="7" id="KW-1185">Reference proteome</keyword>
<feature type="compositionally biased region" description="Low complexity" evidence="4">
    <location>
        <begin position="590"/>
        <end position="600"/>
    </location>
</feature>
<dbReference type="FunFam" id="3.80.10.10:FF:001164">
    <property type="entry name" value="GH01279p"/>
    <property type="match status" value="1"/>
</dbReference>
<dbReference type="KEGG" id="tut:107360192"/>
<dbReference type="EMBL" id="CAEY01001588">
    <property type="status" value="NOT_ANNOTATED_CDS"/>
    <property type="molecule type" value="Genomic_DNA"/>
</dbReference>
<keyword evidence="5" id="KW-0812">Transmembrane</keyword>
<dbReference type="OMA" id="RDRYAMR"/>
<feature type="compositionally biased region" description="Polar residues" evidence="4">
    <location>
        <begin position="605"/>
        <end position="657"/>
    </location>
</feature>
<dbReference type="PANTHER" id="PTHR24373">
    <property type="entry name" value="SLIT RELATED LEUCINE-RICH REPEAT NEURONAL PROTEIN"/>
    <property type="match status" value="1"/>
</dbReference>
<feature type="transmembrane region" description="Helical" evidence="5">
    <location>
        <begin position="12"/>
        <end position="32"/>
    </location>
</feature>
<dbReference type="HOGENOM" id="CLU_000288_18_6_1"/>
<proteinExistence type="predicted"/>
<dbReference type="GO" id="GO:0005615">
    <property type="term" value="C:extracellular space"/>
    <property type="evidence" value="ECO:0007669"/>
    <property type="project" value="TreeGrafter"/>
</dbReference>
<dbReference type="Pfam" id="PF13855">
    <property type="entry name" value="LRR_8"/>
    <property type="match status" value="2"/>
</dbReference>
<gene>
    <name evidence="6" type="primary">107360192</name>
</gene>
<keyword evidence="1" id="KW-0433">Leucine-rich repeat</keyword>
<protein>
    <recommendedName>
        <fullName evidence="8">LRRCT domain-containing protein</fullName>
    </recommendedName>
</protein>
<keyword evidence="3" id="KW-0677">Repeat</keyword>
<evidence type="ECO:0000256" key="4">
    <source>
        <dbReference type="SAM" id="MobiDB-lite"/>
    </source>
</evidence>
<feature type="region of interest" description="Disordered" evidence="4">
    <location>
        <begin position="590"/>
        <end position="666"/>
    </location>
</feature>
<dbReference type="EnsemblMetazoa" id="tetur05g06140.1">
    <property type="protein sequence ID" value="tetur05g06140.1"/>
    <property type="gene ID" value="tetur05g06140"/>
</dbReference>
<dbReference type="PROSITE" id="PS51450">
    <property type="entry name" value="LRR"/>
    <property type="match status" value="3"/>
</dbReference>
<feature type="transmembrane region" description="Helical" evidence="5">
    <location>
        <begin position="531"/>
        <end position="554"/>
    </location>
</feature>
<keyword evidence="5" id="KW-1133">Transmembrane helix</keyword>
<evidence type="ECO:0000256" key="5">
    <source>
        <dbReference type="SAM" id="Phobius"/>
    </source>
</evidence>
<evidence type="ECO:0000256" key="3">
    <source>
        <dbReference type="ARBA" id="ARBA00022737"/>
    </source>
</evidence>
<dbReference type="AlphaFoldDB" id="T1K5G1"/>
<dbReference type="InterPro" id="IPR032675">
    <property type="entry name" value="LRR_dom_sf"/>
</dbReference>